<evidence type="ECO:0000313" key="4">
    <source>
        <dbReference type="Proteomes" id="UP001150062"/>
    </source>
</evidence>
<keyword evidence="1" id="KW-0175">Coiled coil</keyword>
<proteinExistence type="predicted"/>
<dbReference type="InterPro" id="IPR038765">
    <property type="entry name" value="Papain-like_cys_pep_sf"/>
</dbReference>
<reference evidence="3" key="1">
    <citation type="submission" date="2022-08" db="EMBL/GenBank/DDBJ databases">
        <title>Novel sulfate-reducing endosymbionts in the free-living metamonad Anaeramoeba.</title>
        <authorList>
            <person name="Jerlstrom-Hultqvist J."/>
            <person name="Cepicka I."/>
            <person name="Gallot-Lavallee L."/>
            <person name="Salas-Leiva D."/>
            <person name="Curtis B.A."/>
            <person name="Zahonova K."/>
            <person name="Pipaliya S."/>
            <person name="Dacks J."/>
            <person name="Roger A.J."/>
        </authorList>
    </citation>
    <scope>NUCLEOTIDE SEQUENCE</scope>
    <source>
        <strain evidence="3">Schooner1</strain>
    </source>
</reference>
<feature type="region of interest" description="Disordered" evidence="2">
    <location>
        <begin position="345"/>
        <end position="409"/>
    </location>
</feature>
<comment type="caution">
    <text evidence="3">The sequence shown here is derived from an EMBL/GenBank/DDBJ whole genome shotgun (WGS) entry which is preliminary data.</text>
</comment>
<evidence type="ECO:0000256" key="2">
    <source>
        <dbReference type="SAM" id="MobiDB-lite"/>
    </source>
</evidence>
<evidence type="ECO:0000256" key="1">
    <source>
        <dbReference type="SAM" id="Coils"/>
    </source>
</evidence>
<feature type="compositionally biased region" description="Basic and acidic residues" evidence="2">
    <location>
        <begin position="565"/>
        <end position="581"/>
    </location>
</feature>
<evidence type="ECO:0000313" key="3">
    <source>
        <dbReference type="EMBL" id="KAJ6233338.1"/>
    </source>
</evidence>
<dbReference type="SUPFAM" id="SSF54001">
    <property type="entry name" value="Cysteine proteinases"/>
    <property type="match status" value="1"/>
</dbReference>
<dbReference type="EMBL" id="JAOAOG010000279">
    <property type="protein sequence ID" value="KAJ6233338.1"/>
    <property type="molecule type" value="Genomic_DNA"/>
</dbReference>
<feature type="coiled-coil region" evidence="1">
    <location>
        <begin position="412"/>
        <end position="453"/>
    </location>
</feature>
<keyword evidence="4" id="KW-1185">Reference proteome</keyword>
<feature type="compositionally biased region" description="Basic residues" evidence="2">
    <location>
        <begin position="51"/>
        <end position="68"/>
    </location>
</feature>
<feature type="compositionally biased region" description="Acidic residues" evidence="2">
    <location>
        <begin position="347"/>
        <end position="363"/>
    </location>
</feature>
<feature type="compositionally biased region" description="Low complexity" evidence="2">
    <location>
        <begin position="582"/>
        <end position="600"/>
    </location>
</feature>
<feature type="region of interest" description="Disordered" evidence="2">
    <location>
        <begin position="48"/>
        <end position="73"/>
    </location>
</feature>
<feature type="compositionally biased region" description="Low complexity" evidence="2">
    <location>
        <begin position="371"/>
        <end position="409"/>
    </location>
</feature>
<protein>
    <submittedName>
        <fullName evidence="3">Cell growth-regulating nucleolar protein lyar</fullName>
    </submittedName>
</protein>
<sequence>MSDLLSEKKISQFTDMGFNREIVVDVLSYYPTANINFVVERVINYANEKRPTRKRNQQNRNNRKRRNNQRNTTRILFRPQKKRGNYVGFKRLKLTEIHLNAYTQCFFSLPPFLSFILKNFPNQEEIETFKEKNKTLYNEQRNKLDQLSLINSFHLLITKMFFSDHKSIQVPSDILELIMSQDAFTFAYNNFFNTINSMLQISSALVPKKDNDYFLPIQNWQEQLYLHCLVELSQKDLYSSISNQLKHQMEKSPTFIIFDFPIFLSLNSKQWNFDFQDEIYLDRFLKKNNGNCELKNQLDKQINEKLNIFQEKLNPFLEYQSTKLGVDQIINLSLTYFRKEIQKNYENENENENEDKENENENENENKKNDNSNPNHIHNTNINTKNNPNTNKNKKPQNNTEITIGKENNENNNKIKNTIEFLSSINEKLKKKKIKINSKIKNYQQKREKLFKELSEEKFILHCVIIEKRHWGDPIQYWTYIKDHSTQMWTKLLNQIVIERVSKKRVFDEILGNVGSCSLKTAFFVHEKYLIKNKKHINITKIQNNFNNKKNIEIEIEKEKIIETETENENKSENKIEKEKINTNNTSENNLENNVQDNNEGGLKESAKEINIETITKTKTKEFRPIYIKRKVFKKYLKTEISQTLMRKIEQENILLQKNYQEWKSQRRQFNQNTVELFIEQEKNNYEKWRENELLEYANYDEKLDPDKISINLEQEVYDKEEERKKIILFKKKFEKRFENIHKQFTELNVEFAYFLYSEIWNENIIRGIALCETFQELYKKQIYQFQNTLIVNEIKELFLTSTMVDLQKFDHYIMIAKELILSVNTLLDNKIKGLYFFYQTIKNSRKLKIYFKALLHLLTFSMHLVIKEFFTLDLDTESQLLIALERFQLIAIISTECYKTSDPGFRDFIRNWDGFRDGIIQIIEKKGYFNLFSPIQQVSEIFHKGYYGKFTQFNEKYNFQMEFENWTFSNNIYLDYSNTMKKFSSHYNEELETAINWISNL</sequence>
<feature type="region of interest" description="Disordered" evidence="2">
    <location>
        <begin position="565"/>
        <end position="603"/>
    </location>
</feature>
<dbReference type="Proteomes" id="UP001150062">
    <property type="component" value="Unassembled WGS sequence"/>
</dbReference>
<organism evidence="3 4">
    <name type="scientific">Anaeramoeba flamelloides</name>
    <dbReference type="NCBI Taxonomy" id="1746091"/>
    <lineage>
        <taxon>Eukaryota</taxon>
        <taxon>Metamonada</taxon>
        <taxon>Anaeramoebidae</taxon>
        <taxon>Anaeramoeba</taxon>
    </lineage>
</organism>
<name>A0ABQ8XL60_9EUKA</name>
<gene>
    <name evidence="3" type="ORF">M0813_04208</name>
</gene>
<accession>A0ABQ8XL60</accession>